<feature type="region of interest" description="Disordered" evidence="1">
    <location>
        <begin position="106"/>
        <end position="125"/>
    </location>
</feature>
<dbReference type="HOGENOM" id="CLU_084268_0_0_1"/>
<name>H2APX8_KAZAF</name>
<proteinExistence type="predicted"/>
<dbReference type="AlphaFoldDB" id="H2APX8"/>
<dbReference type="InParanoid" id="H2APX8"/>
<keyword evidence="3" id="KW-1185">Reference proteome</keyword>
<dbReference type="GeneID" id="13882652"/>
<sequence length="201" mass="21473">MCAVKSPAVSAKDVGSAISSRDGAGSCLTSVTDSNLDANTDDFSMKAVYELDPSEMGVSRSISRCSLNSAMSMTATKDGVEGSKFKRDGIPQYSLNLLNSMNYNGSSSSITNKKKHHDLSDLSNLPPMTLREKMKLLNNDKQLSAIDSLDSLLDQNKPASELSRSEVDSTASVLGGDDLSYIHAFRSPSHHSITSSLNLTS</sequence>
<dbReference type="Proteomes" id="UP000005220">
    <property type="component" value="Chromosome 2"/>
</dbReference>
<evidence type="ECO:0000256" key="1">
    <source>
        <dbReference type="SAM" id="MobiDB-lite"/>
    </source>
</evidence>
<reference evidence="2 3" key="1">
    <citation type="journal article" date="2011" name="Proc. Natl. Acad. Sci. U.S.A.">
        <title>Evolutionary erosion of yeast sex chromosomes by mating-type switching accidents.</title>
        <authorList>
            <person name="Gordon J.L."/>
            <person name="Armisen D."/>
            <person name="Proux-Wera E."/>
            <person name="Oheigeartaigh S.S."/>
            <person name="Byrne K.P."/>
            <person name="Wolfe K.H."/>
        </authorList>
    </citation>
    <scope>NUCLEOTIDE SEQUENCE [LARGE SCALE GENOMIC DNA]</scope>
    <source>
        <strain evidence="3">ATCC 22294 / BCRC 22015 / CBS 2517 / CECT 1963 / NBRC 1671 / NRRL Y-8276</strain>
    </source>
</reference>
<accession>H2APX8</accession>
<evidence type="ECO:0000313" key="2">
    <source>
        <dbReference type="EMBL" id="CCF56428.1"/>
    </source>
</evidence>
<dbReference type="FunCoup" id="H2APX8">
    <property type="interactions" value="108"/>
</dbReference>
<dbReference type="OrthoDB" id="3981113at2759"/>
<dbReference type="KEGG" id="kaf:KAFR_0B01290"/>
<dbReference type="RefSeq" id="XP_003955563.1">
    <property type="nucleotide sequence ID" value="XM_003955514.1"/>
</dbReference>
<evidence type="ECO:0000313" key="3">
    <source>
        <dbReference type="Proteomes" id="UP000005220"/>
    </source>
</evidence>
<gene>
    <name evidence="2" type="primary">KAFR0B01290</name>
    <name evidence="2" type="ORF">KAFR_0B01290</name>
</gene>
<dbReference type="EMBL" id="HE650822">
    <property type="protein sequence ID" value="CCF56428.1"/>
    <property type="molecule type" value="Genomic_DNA"/>
</dbReference>
<protein>
    <submittedName>
        <fullName evidence="2">Uncharacterized protein</fullName>
    </submittedName>
</protein>
<organism evidence="2 3">
    <name type="scientific">Kazachstania africana (strain ATCC 22294 / BCRC 22015 / CBS 2517 / CECT 1963 / NBRC 1671 / NRRL Y-8276)</name>
    <name type="common">Yeast</name>
    <name type="synonym">Kluyveromyces africanus</name>
    <dbReference type="NCBI Taxonomy" id="1071382"/>
    <lineage>
        <taxon>Eukaryota</taxon>
        <taxon>Fungi</taxon>
        <taxon>Dikarya</taxon>
        <taxon>Ascomycota</taxon>
        <taxon>Saccharomycotina</taxon>
        <taxon>Saccharomycetes</taxon>
        <taxon>Saccharomycetales</taxon>
        <taxon>Saccharomycetaceae</taxon>
        <taxon>Kazachstania</taxon>
    </lineage>
</organism>
<dbReference type="eggNOG" id="ENOG502S3TQ">
    <property type="taxonomic scope" value="Eukaryota"/>
</dbReference>
<feature type="region of interest" description="Disordered" evidence="1">
    <location>
        <begin position="1"/>
        <end position="24"/>
    </location>
</feature>